<keyword evidence="2" id="KW-0238">DNA-binding</keyword>
<dbReference type="OrthoDB" id="952277at2"/>
<keyword evidence="6" id="KW-1185">Reference proteome</keyword>
<comment type="caution">
    <text evidence="5">The sequence shown here is derived from an EMBL/GenBank/DDBJ whole genome shotgun (WGS) entry which is preliminary data.</text>
</comment>
<keyword evidence="3" id="KW-0804">Transcription</keyword>
<evidence type="ECO:0000259" key="4">
    <source>
        <dbReference type="PROSITE" id="PS01124"/>
    </source>
</evidence>
<evidence type="ECO:0000256" key="3">
    <source>
        <dbReference type="ARBA" id="ARBA00023163"/>
    </source>
</evidence>
<evidence type="ECO:0000256" key="2">
    <source>
        <dbReference type="ARBA" id="ARBA00023125"/>
    </source>
</evidence>
<dbReference type="Pfam" id="PF12833">
    <property type="entry name" value="HTH_18"/>
    <property type="match status" value="1"/>
</dbReference>
<accession>A0A512B695</accession>
<dbReference type="GO" id="GO:0003700">
    <property type="term" value="F:DNA-binding transcription factor activity"/>
    <property type="evidence" value="ECO:0007669"/>
    <property type="project" value="InterPro"/>
</dbReference>
<dbReference type="InterPro" id="IPR018060">
    <property type="entry name" value="HTH_AraC"/>
</dbReference>
<dbReference type="PANTHER" id="PTHR43280">
    <property type="entry name" value="ARAC-FAMILY TRANSCRIPTIONAL REGULATOR"/>
    <property type="match status" value="1"/>
</dbReference>
<dbReference type="InterPro" id="IPR009057">
    <property type="entry name" value="Homeodomain-like_sf"/>
</dbReference>
<dbReference type="Gene3D" id="1.10.10.60">
    <property type="entry name" value="Homeodomain-like"/>
    <property type="match status" value="1"/>
</dbReference>
<dbReference type="Proteomes" id="UP000321532">
    <property type="component" value="Unassembled WGS sequence"/>
</dbReference>
<evidence type="ECO:0000256" key="1">
    <source>
        <dbReference type="ARBA" id="ARBA00023015"/>
    </source>
</evidence>
<feature type="domain" description="HTH araC/xylS-type" evidence="4">
    <location>
        <begin position="105"/>
        <end position="184"/>
    </location>
</feature>
<keyword evidence="1" id="KW-0805">Transcription regulation</keyword>
<dbReference type="GO" id="GO:0043565">
    <property type="term" value="F:sequence-specific DNA binding"/>
    <property type="evidence" value="ECO:0007669"/>
    <property type="project" value="InterPro"/>
</dbReference>
<dbReference type="SMART" id="SM00342">
    <property type="entry name" value="HTH_ARAC"/>
    <property type="match status" value="1"/>
</dbReference>
<dbReference type="AlphaFoldDB" id="A0A512B695"/>
<dbReference type="PANTHER" id="PTHR43280:SF2">
    <property type="entry name" value="HTH-TYPE TRANSCRIPTIONAL REGULATOR EXSA"/>
    <property type="match status" value="1"/>
</dbReference>
<reference evidence="5 6" key="1">
    <citation type="submission" date="2019-07" db="EMBL/GenBank/DDBJ databases">
        <title>Whole genome shotgun sequence of Adhaeribacter aerolatus NBRC 106133.</title>
        <authorList>
            <person name="Hosoyama A."/>
            <person name="Uohara A."/>
            <person name="Ohji S."/>
            <person name="Ichikawa N."/>
        </authorList>
    </citation>
    <scope>NUCLEOTIDE SEQUENCE [LARGE SCALE GENOMIC DNA]</scope>
    <source>
        <strain evidence="5 6">NBRC 106133</strain>
    </source>
</reference>
<dbReference type="EMBL" id="BJYS01000057">
    <property type="protein sequence ID" value="GEO07307.1"/>
    <property type="molecule type" value="Genomic_DNA"/>
</dbReference>
<gene>
    <name evidence="5" type="ORF">AAE02nite_49710</name>
</gene>
<evidence type="ECO:0000313" key="5">
    <source>
        <dbReference type="EMBL" id="GEO07307.1"/>
    </source>
</evidence>
<evidence type="ECO:0000313" key="6">
    <source>
        <dbReference type="Proteomes" id="UP000321532"/>
    </source>
</evidence>
<organism evidence="5 6">
    <name type="scientific">Adhaeribacter aerolatus</name>
    <dbReference type="NCBI Taxonomy" id="670289"/>
    <lineage>
        <taxon>Bacteria</taxon>
        <taxon>Pseudomonadati</taxon>
        <taxon>Bacteroidota</taxon>
        <taxon>Cytophagia</taxon>
        <taxon>Cytophagales</taxon>
        <taxon>Hymenobacteraceae</taxon>
        <taxon>Adhaeribacter</taxon>
    </lineage>
</organism>
<dbReference type="SUPFAM" id="SSF46689">
    <property type="entry name" value="Homeodomain-like"/>
    <property type="match status" value="1"/>
</dbReference>
<dbReference type="RefSeq" id="WP_146905216.1">
    <property type="nucleotide sequence ID" value="NZ_BJYS01000057.1"/>
</dbReference>
<name>A0A512B695_9BACT</name>
<dbReference type="PROSITE" id="PS01124">
    <property type="entry name" value="HTH_ARAC_FAMILY_2"/>
    <property type="match status" value="1"/>
</dbReference>
<protein>
    <recommendedName>
        <fullName evidence="4">HTH araC/xylS-type domain-containing protein</fullName>
    </recommendedName>
</protein>
<sequence>MEPQGTESRATLNIKNMVCPRCIRIIQEQFARLELPVLEVQLGWVELARPLEAAEKEKVKEVLEDYGFELLEDKKLKLVEQIKTVLIDLIHYKSEKITTNYSTYLSQAIGKDYSTLSHAFSSVEHMTIERFIILQKIEYIKAQLDYEELSLGEIATRLHYSSLSHLSKQFKAITGYTPSDYKKLAIRDRLPLDSLKKPLP</sequence>
<proteinExistence type="predicted"/>